<evidence type="ECO:0000313" key="5">
    <source>
        <dbReference type="EMBL" id="KAE9981697.1"/>
    </source>
</evidence>
<dbReference type="GO" id="GO:0005869">
    <property type="term" value="C:dynactin complex"/>
    <property type="evidence" value="ECO:0007669"/>
    <property type="project" value="InterPro"/>
</dbReference>
<dbReference type="GO" id="GO:0005737">
    <property type="term" value="C:cytoplasm"/>
    <property type="evidence" value="ECO:0007669"/>
    <property type="project" value="UniProtKB-SubCell"/>
</dbReference>
<feature type="region of interest" description="Disordered" evidence="4">
    <location>
        <begin position="319"/>
        <end position="347"/>
    </location>
</feature>
<evidence type="ECO:0000313" key="7">
    <source>
        <dbReference type="Proteomes" id="UP000433883"/>
    </source>
</evidence>
<feature type="compositionally biased region" description="Low complexity" evidence="4">
    <location>
        <begin position="324"/>
        <end position="334"/>
    </location>
</feature>
<protein>
    <submittedName>
        <fullName evidence="5">Uncharacterized protein</fullName>
    </submittedName>
</protein>
<dbReference type="Pfam" id="PF04912">
    <property type="entry name" value="Dynamitin"/>
    <property type="match status" value="1"/>
</dbReference>
<dbReference type="InterPro" id="IPR028133">
    <property type="entry name" value="Dynamitin"/>
</dbReference>
<keyword evidence="2" id="KW-0963">Cytoplasm</keyword>
<feature type="region of interest" description="Disordered" evidence="4">
    <location>
        <begin position="32"/>
        <end position="77"/>
    </location>
</feature>
<dbReference type="AlphaFoldDB" id="A0A8H3V618"/>
<evidence type="ECO:0000256" key="1">
    <source>
        <dbReference type="ARBA" id="ARBA00004496"/>
    </source>
</evidence>
<dbReference type="EMBL" id="WNWR01000023">
    <property type="protein sequence ID" value="KAE9993702.1"/>
    <property type="molecule type" value="Genomic_DNA"/>
</dbReference>
<feature type="coiled-coil region" evidence="3">
    <location>
        <begin position="386"/>
        <end position="420"/>
    </location>
</feature>
<evidence type="ECO:0000256" key="3">
    <source>
        <dbReference type="SAM" id="Coils"/>
    </source>
</evidence>
<keyword evidence="3" id="KW-0175">Coiled coil</keyword>
<evidence type="ECO:0000313" key="6">
    <source>
        <dbReference type="EMBL" id="KAE9993702.1"/>
    </source>
</evidence>
<dbReference type="EMBL" id="WNWQ01000054">
    <property type="protein sequence ID" value="KAE9981697.1"/>
    <property type="molecule type" value="Genomic_DNA"/>
</dbReference>
<dbReference type="Proteomes" id="UP000490939">
    <property type="component" value="Unassembled WGS sequence"/>
</dbReference>
<feature type="compositionally biased region" description="Polar residues" evidence="4">
    <location>
        <begin position="32"/>
        <end position="46"/>
    </location>
</feature>
<feature type="region of interest" description="Disordered" evidence="4">
    <location>
        <begin position="94"/>
        <end position="127"/>
    </location>
</feature>
<feature type="compositionally biased region" description="Basic residues" evidence="4">
    <location>
        <begin position="96"/>
        <end position="108"/>
    </location>
</feature>
<dbReference type="GO" id="GO:0007017">
    <property type="term" value="P:microtubule-based process"/>
    <property type="evidence" value="ECO:0007669"/>
    <property type="project" value="InterPro"/>
</dbReference>
<organism evidence="5 7">
    <name type="scientific">Venturia inaequalis</name>
    <name type="common">Apple scab fungus</name>
    <dbReference type="NCBI Taxonomy" id="5025"/>
    <lineage>
        <taxon>Eukaryota</taxon>
        <taxon>Fungi</taxon>
        <taxon>Dikarya</taxon>
        <taxon>Ascomycota</taxon>
        <taxon>Pezizomycotina</taxon>
        <taxon>Dothideomycetes</taxon>
        <taxon>Pleosporomycetidae</taxon>
        <taxon>Venturiales</taxon>
        <taxon>Venturiaceae</taxon>
        <taxon>Venturia</taxon>
    </lineage>
</organism>
<comment type="subcellular location">
    <subcellularLocation>
        <location evidence="1">Cytoplasm</location>
    </subcellularLocation>
</comment>
<proteinExistence type="predicted"/>
<evidence type="ECO:0000256" key="2">
    <source>
        <dbReference type="ARBA" id="ARBA00022490"/>
    </source>
</evidence>
<gene>
    <name evidence="5" type="ORF">BLS_007093</name>
    <name evidence="6" type="ORF">EG327_003712</name>
</gene>
<feature type="compositionally biased region" description="Acidic residues" evidence="4">
    <location>
        <begin position="112"/>
        <end position="127"/>
    </location>
</feature>
<name>A0A8H3V618_VENIN</name>
<dbReference type="Proteomes" id="UP000433883">
    <property type="component" value="Unassembled WGS sequence"/>
</dbReference>
<sequence>MAAARKYAALPDLDLAPDIYETPDLADDVSTLQANSVRSPSSNSAYDESIPNEDSEEISGIVRQHLRPTEARTRFGPARVDARNVDFSESLNGAKRYYKTSTQRRRRKSYDGEDDQYGDFSDEEDESIDRKLARLKRELEEVKFELEESEFQKKNQTEEFSTDKVQVDDSDIIENVRKLSTALDAIYTTRHGTSKGAQDDLAKTIAKFDKASLTPQPQHQPLTSNQLPTTSLEHQTHLIQAFSKSAELDARLDSLERSLGLSGANLPESSIGSTRPIIPTLDTLDRQFQIVCNSVTTIESAQSKARRLFDDAERLQKLKEDEQSSPPSSAGLPPSTRPSLSYSEDPERASKINALHGTLSTIDSLAPTLPIVLDRLRTLHFLHTSAASATATLDDMEKRQSEQKAEIQQWREALDNVEKNLKTGESGLNENVKNTKYLPEYDALSGSLQHRPPVSSPPRRAYAHLRRSQNNEDAFQTSITKGWGLRCLMDATLEEAPRMVQNSPKWRTFQMESNFIDPLMAPLEWGWDIRTLDLKEAPQILSDYRVDKMLEFLHVSTDLRYWTQQSVNHEREWYAEDGRTGPAINVPPPSRHGARYKSLFNGLNGDNSDATIILLEMYAPVPEIDSLQKLGFLPKGKINAPDLQKTSDLVFLNYYFVGATEMGWLDVDLSGGSKIPPPRHIIIPFIDNTDVVSILETVFRKRSDLWNTATNLPVVQPVPGVVFDAASQAGMAILGTKHGAAVSFLLLQHKREFGIQAVKEVRVWHEVEGGDLAWYLYFGIGEVEGAVGGHGAGRKKARL</sequence>
<dbReference type="PANTHER" id="PTHR15346">
    <property type="entry name" value="DYNACTIN SUBUNIT"/>
    <property type="match status" value="1"/>
</dbReference>
<evidence type="ECO:0000313" key="8">
    <source>
        <dbReference type="Proteomes" id="UP000490939"/>
    </source>
</evidence>
<accession>A0A8H3V618</accession>
<evidence type="ECO:0000256" key="4">
    <source>
        <dbReference type="SAM" id="MobiDB-lite"/>
    </source>
</evidence>
<comment type="caution">
    <text evidence="5">The sequence shown here is derived from an EMBL/GenBank/DDBJ whole genome shotgun (WGS) entry which is preliminary data.</text>
</comment>
<keyword evidence="8" id="KW-1185">Reference proteome</keyword>
<reference evidence="5 7" key="1">
    <citation type="submission" date="2019-11" db="EMBL/GenBank/DDBJ databases">
        <title>Venturia inaequalis Genome Resource.</title>
        <authorList>
            <person name="Lichtner F.J."/>
        </authorList>
    </citation>
    <scope>NUCLEOTIDE SEQUENCE [LARGE SCALE GENOMIC DNA]</scope>
    <source>
        <strain evidence="5">Bline_iso_100314</strain>
        <strain evidence="6 8">DMI_063113</strain>
    </source>
</reference>